<dbReference type="PANTHER" id="PTHR42781:SF4">
    <property type="entry name" value="SPERMIDINE_PUTRESCINE IMPORT ATP-BINDING PROTEIN POTA"/>
    <property type="match status" value="1"/>
</dbReference>
<accession>A8VZU7</accession>
<reference evidence="10" key="1">
    <citation type="journal article" date="2007" name="In Vitro Cell. Dev. Biol. Plant">
        <title>Disarming and sequencing of Agrobacterium rhizogenes strain K599 (NCPPB2659) plasmid pRi2659.</title>
        <authorList>
            <person name="Mankin S.L."/>
            <person name="Hill D.S."/>
            <person name="Olhoft P.M."/>
            <person name="Toren E."/>
            <person name="Wenck A.R."/>
            <person name="Nea L."/>
            <person name="Xing L."/>
            <person name="Brown J.A."/>
            <person name="Fu H."/>
            <person name="Ireland L."/>
            <person name="Jia H."/>
            <person name="Hillebrand H."/>
            <person name="Jones T."/>
            <person name="Song H.-S."/>
        </authorList>
    </citation>
    <scope>NUCLEOTIDE SEQUENCE</scope>
    <source>
        <strain evidence="10">K599</strain>
        <plasmid evidence="10">pRi2659</plasmid>
    </source>
</reference>
<dbReference type="SUPFAM" id="SSF50331">
    <property type="entry name" value="MOP-like"/>
    <property type="match status" value="1"/>
</dbReference>
<evidence type="ECO:0000256" key="1">
    <source>
        <dbReference type="ARBA" id="ARBA00004417"/>
    </source>
</evidence>
<dbReference type="GO" id="GO:0015417">
    <property type="term" value="F:ABC-type polyamine transporter activity"/>
    <property type="evidence" value="ECO:0007669"/>
    <property type="project" value="UniProtKB-EC"/>
</dbReference>
<dbReference type="AlphaFoldDB" id="A8VZU7"/>
<evidence type="ECO:0000256" key="4">
    <source>
        <dbReference type="ARBA" id="ARBA00022741"/>
    </source>
</evidence>
<dbReference type="SUPFAM" id="SSF52540">
    <property type="entry name" value="P-loop containing nucleoside triphosphate hydrolases"/>
    <property type="match status" value="1"/>
</dbReference>
<dbReference type="PANTHER" id="PTHR42781">
    <property type="entry name" value="SPERMIDINE/PUTRESCINE IMPORT ATP-BINDING PROTEIN POTA"/>
    <property type="match status" value="1"/>
</dbReference>
<evidence type="ECO:0000313" key="10">
    <source>
        <dbReference type="EMBL" id="ABW33572.1"/>
    </source>
</evidence>
<dbReference type="InterPro" id="IPR013611">
    <property type="entry name" value="Transp-assoc_OB_typ2"/>
</dbReference>
<dbReference type="InterPro" id="IPR050093">
    <property type="entry name" value="ABC_SmlMolc_Importer"/>
</dbReference>
<dbReference type="GO" id="GO:0016887">
    <property type="term" value="F:ATP hydrolysis activity"/>
    <property type="evidence" value="ECO:0007669"/>
    <property type="project" value="InterPro"/>
</dbReference>
<keyword evidence="6 8" id="KW-1278">Translocase</keyword>
<comment type="subunit">
    <text evidence="8">The complex is composed of two ATP-binding proteins (PotA), two transmembrane proteins (PotB and PotC) and a solute-binding protein (PotD).</text>
</comment>
<evidence type="ECO:0000256" key="2">
    <source>
        <dbReference type="ARBA" id="ARBA00022448"/>
    </source>
</evidence>
<dbReference type="InterPro" id="IPR003593">
    <property type="entry name" value="AAA+_ATPase"/>
</dbReference>
<evidence type="ECO:0000256" key="5">
    <source>
        <dbReference type="ARBA" id="ARBA00022840"/>
    </source>
</evidence>
<comment type="similarity">
    <text evidence="8">Belongs to the ABC transporter superfamily. Spermidine/putrescine importer (TC 3.A.1.11.1) family.</text>
</comment>
<dbReference type="PROSITE" id="PS50893">
    <property type="entry name" value="ABC_TRANSPORTER_2"/>
    <property type="match status" value="1"/>
</dbReference>
<dbReference type="Gene3D" id="2.40.50.100">
    <property type="match status" value="1"/>
</dbReference>
<keyword evidence="10" id="KW-0614">Plasmid</keyword>
<dbReference type="InterPro" id="IPR003439">
    <property type="entry name" value="ABC_transporter-like_ATP-bd"/>
</dbReference>
<keyword evidence="5 8" id="KW-0067">ATP-binding</keyword>
<protein>
    <recommendedName>
        <fullName evidence="8">Spermidine/putrescine import ATP-binding protein PotA</fullName>
        <ecNumber evidence="8">7.6.2.11</ecNumber>
    </recommendedName>
</protein>
<name>A8VZU7_RHIRH</name>
<dbReference type="InterPro" id="IPR008995">
    <property type="entry name" value="Mo/tungstate-bd_C_term_dom"/>
</dbReference>
<dbReference type="EMBL" id="EU186381">
    <property type="protein sequence ID" value="ABW33572.1"/>
    <property type="molecule type" value="Genomic_DNA"/>
</dbReference>
<dbReference type="InterPro" id="IPR005893">
    <property type="entry name" value="PotA-like"/>
</dbReference>
<evidence type="ECO:0000259" key="9">
    <source>
        <dbReference type="PROSITE" id="PS50893"/>
    </source>
</evidence>
<dbReference type="SMART" id="SM00382">
    <property type="entry name" value="AAA"/>
    <property type="match status" value="1"/>
</dbReference>
<dbReference type="GO" id="GO:0005524">
    <property type="term" value="F:ATP binding"/>
    <property type="evidence" value="ECO:0007669"/>
    <property type="project" value="UniProtKB-KW"/>
</dbReference>
<comment type="subcellular location">
    <subcellularLocation>
        <location evidence="1">Cell inner membrane</location>
        <topology evidence="1">Peripheral membrane protein</topology>
    </subcellularLocation>
</comment>
<keyword evidence="3 8" id="KW-1003">Cell membrane</keyword>
<comment type="catalytic activity">
    <reaction evidence="8">
        <text>ATP + H2O + polyamine-[polyamine-binding protein]Side 1 = ADP + phosphate + polyamineSide 2 + [polyamine-binding protein]Side 1.</text>
        <dbReference type="EC" id="7.6.2.11"/>
    </reaction>
</comment>
<organism evidence="10">
    <name type="scientific">Rhizobium rhizogenes</name>
    <name type="common">Agrobacterium rhizogenes</name>
    <dbReference type="NCBI Taxonomy" id="359"/>
    <lineage>
        <taxon>Bacteria</taxon>
        <taxon>Pseudomonadati</taxon>
        <taxon>Pseudomonadota</taxon>
        <taxon>Alphaproteobacteria</taxon>
        <taxon>Hyphomicrobiales</taxon>
        <taxon>Rhizobiaceae</taxon>
        <taxon>Rhizobium/Agrobacterium group</taxon>
        <taxon>Rhizobium</taxon>
    </lineage>
</organism>
<dbReference type="FunFam" id="3.40.50.300:FF:000042">
    <property type="entry name" value="Maltose/maltodextrin ABC transporter, ATP-binding protein"/>
    <property type="match status" value="1"/>
</dbReference>
<proteinExistence type="inferred from homology"/>
<dbReference type="RefSeq" id="WP_012475929.1">
    <property type="nucleotide sequence ID" value="NZ_JARGYQ010000031.1"/>
</dbReference>
<evidence type="ECO:0000256" key="3">
    <source>
        <dbReference type="ARBA" id="ARBA00022475"/>
    </source>
</evidence>
<sequence length="372" mass="41040">MAAALGTGNSTIMTQSFDIELSHCRKTYGDINVLDDVSLQVKNGEFITVLGPSGCGKTTTLRVIGGFIIPDSGRVSIRGREVTNLPPYKRNIGVVFQNYALWPHMTVAEILSFGLRIRKLPREEIARRVDRALSMVQLTGLKDRYPRELSGGQQQRVAMARALAIDPEVIILDEPLSNLDRRLREELRIELKRLQRSLGVTMLFVTHDQEEALSMSDQVVVMQSGRIQQIADPRTVYERPANRFVAGFLGSANFLPGELVQNSKESRAEIKLSNGAVVTAHAPSARAVGEKVTVIVRPEWLVLERQGSNPPANQLEGTVGDVIYEGSAIRYGIKLTHEPEAPVFLQERSNADVLKPGDKVRINVTNAVVAAE</sequence>
<keyword evidence="7 8" id="KW-0472">Membrane</keyword>
<dbReference type="EC" id="7.6.2.11" evidence="8"/>
<geneLocation type="plasmid" evidence="10">
    <name>pRi2659</name>
</geneLocation>
<evidence type="ECO:0000256" key="6">
    <source>
        <dbReference type="ARBA" id="ARBA00022967"/>
    </source>
</evidence>
<dbReference type="GO" id="GO:0043190">
    <property type="term" value="C:ATP-binding cassette (ABC) transporter complex"/>
    <property type="evidence" value="ECO:0007669"/>
    <property type="project" value="InterPro"/>
</dbReference>
<dbReference type="NCBIfam" id="TIGR01187">
    <property type="entry name" value="potA"/>
    <property type="match status" value="1"/>
</dbReference>
<dbReference type="Gene3D" id="3.40.50.300">
    <property type="entry name" value="P-loop containing nucleotide triphosphate hydrolases"/>
    <property type="match status" value="1"/>
</dbReference>
<gene>
    <name evidence="8" type="primary">potA</name>
</gene>
<dbReference type="Pfam" id="PF00005">
    <property type="entry name" value="ABC_tran"/>
    <property type="match status" value="1"/>
</dbReference>
<comment type="function">
    <text evidence="8">Part of the ABC transporter complex PotABCD involved in spermidine/putrescine import. Responsible for energy coupling to the transport system.</text>
</comment>
<dbReference type="Pfam" id="PF08402">
    <property type="entry name" value="TOBE_2"/>
    <property type="match status" value="1"/>
</dbReference>
<dbReference type="InterPro" id="IPR027417">
    <property type="entry name" value="P-loop_NTPase"/>
</dbReference>
<dbReference type="PROSITE" id="PS00211">
    <property type="entry name" value="ABC_TRANSPORTER_1"/>
    <property type="match status" value="1"/>
</dbReference>
<feature type="domain" description="ABC transporter" evidence="9">
    <location>
        <begin position="19"/>
        <end position="249"/>
    </location>
</feature>
<keyword evidence="4 8" id="KW-0547">Nucleotide-binding</keyword>
<dbReference type="InterPro" id="IPR017871">
    <property type="entry name" value="ABC_transporter-like_CS"/>
</dbReference>
<evidence type="ECO:0000256" key="8">
    <source>
        <dbReference type="RuleBase" id="RU364083"/>
    </source>
</evidence>
<evidence type="ECO:0000256" key="7">
    <source>
        <dbReference type="ARBA" id="ARBA00023136"/>
    </source>
</evidence>
<keyword evidence="2 8" id="KW-0813">Transport</keyword>